<evidence type="ECO:0000256" key="1">
    <source>
        <dbReference type="ARBA" id="ARBA00008384"/>
    </source>
</evidence>
<evidence type="ECO:0000256" key="5">
    <source>
        <dbReference type="ARBA" id="ARBA00044801"/>
    </source>
</evidence>
<gene>
    <name evidence="8" type="primary">ATXN10</name>
    <name evidence="8" type="ORF">IWQ62_000754</name>
</gene>
<evidence type="ECO:0000256" key="2">
    <source>
        <dbReference type="ARBA" id="ARBA00022618"/>
    </source>
</evidence>
<dbReference type="InterPro" id="IPR051374">
    <property type="entry name" value="Ataxin-10/CTR86_families"/>
</dbReference>
<accession>A0A9W8E5P9</accession>
<reference evidence="8" key="1">
    <citation type="submission" date="2022-07" db="EMBL/GenBank/DDBJ databases">
        <title>Phylogenomic reconstructions and comparative analyses of Kickxellomycotina fungi.</title>
        <authorList>
            <person name="Reynolds N.K."/>
            <person name="Stajich J.E."/>
            <person name="Barry K."/>
            <person name="Grigoriev I.V."/>
            <person name="Crous P."/>
            <person name="Smith M.E."/>
        </authorList>
    </citation>
    <scope>NUCLEOTIDE SEQUENCE</scope>
    <source>
        <strain evidence="8">RSA 1196</strain>
    </source>
</reference>
<sequence>MDELLRTNVSHLSTADFIEVCRRIRQIAANGPSQQRALAQSSLPLTLKQRILQLYHSQPTDTKAVRFGLQALSNIVTRNPTVQGQLVDILWEADPVGNPEMSLGGLISIADPPTRDTLVIFMLNTVHSNPEVFRRWLGLTSTPLLLRQVFEHTELYRGDTTSLVFEVAYSLVQQAIALGLLPLLHQSLQSSEREQLHESALAEMPIDPLTITLLKFIDAYLNKELFGENEPKTTTIAPPTDLSKAHSELLDTLALWLMRMNDALQVASGRTSQVLQPNETVMQLSRELLATYDKDISSPSAKMTDTFHIDTLVNFYTALVLLLQGLRSATQSKHFGQWMESSTIERLLENTLDMLRYLDGVLPRMSKIGPQPHQIVGIEQASQQFAFVKRDLVAIIGNVVHGNTSLQNKTRELGGIDILLNQCNIDDNNPFIKEYALLALRNLLTGNLENQRWVQALQPQGTTQHPVLTELGLKTELDTERGNTPRLRQL</sequence>
<evidence type="ECO:0000256" key="3">
    <source>
        <dbReference type="ARBA" id="ARBA00023306"/>
    </source>
</evidence>
<proteinExistence type="inferred from homology"/>
<dbReference type="InterPro" id="IPR011989">
    <property type="entry name" value="ARM-like"/>
</dbReference>
<comment type="caution">
    <text evidence="8">The sequence shown here is derived from an EMBL/GenBank/DDBJ whole genome shotgun (WGS) entry which is preliminary data.</text>
</comment>
<comment type="function">
    <text evidence="4">May play a role in the regulation of cytokinesis.</text>
</comment>
<dbReference type="Gene3D" id="1.25.10.10">
    <property type="entry name" value="Leucine-rich Repeat Variant"/>
    <property type="match status" value="1"/>
</dbReference>
<keyword evidence="3" id="KW-0131">Cell cycle</keyword>
<name>A0A9W8E5P9_9FUNG</name>
<dbReference type="SUPFAM" id="SSF48371">
    <property type="entry name" value="ARM repeat"/>
    <property type="match status" value="1"/>
</dbReference>
<dbReference type="InterPro" id="IPR016024">
    <property type="entry name" value="ARM-type_fold"/>
</dbReference>
<comment type="similarity">
    <text evidence="1">Belongs to the ataxin-10 family.</text>
</comment>
<evidence type="ECO:0000313" key="8">
    <source>
        <dbReference type="EMBL" id="KAJ1969234.1"/>
    </source>
</evidence>
<organism evidence="8 9">
    <name type="scientific">Dispira parvispora</name>
    <dbReference type="NCBI Taxonomy" id="1520584"/>
    <lineage>
        <taxon>Eukaryota</taxon>
        <taxon>Fungi</taxon>
        <taxon>Fungi incertae sedis</taxon>
        <taxon>Zoopagomycota</taxon>
        <taxon>Kickxellomycotina</taxon>
        <taxon>Dimargaritomycetes</taxon>
        <taxon>Dimargaritales</taxon>
        <taxon>Dimargaritaceae</taxon>
        <taxon>Dispira</taxon>
    </lineage>
</organism>
<dbReference type="PANTHER" id="PTHR13255:SF0">
    <property type="entry name" value="ATAXIN-10"/>
    <property type="match status" value="1"/>
</dbReference>
<dbReference type="PANTHER" id="PTHR13255">
    <property type="entry name" value="ATAXIN-10"/>
    <property type="match status" value="1"/>
</dbReference>
<protein>
    <recommendedName>
        <fullName evidence="5">Ataxin-10 homolog</fullName>
    </recommendedName>
    <alternativeName>
        <fullName evidence="6">Copper transport protein 86</fullName>
    </alternativeName>
</protein>
<dbReference type="Proteomes" id="UP001150925">
    <property type="component" value="Unassembled WGS sequence"/>
</dbReference>
<dbReference type="GO" id="GO:0051301">
    <property type="term" value="P:cell division"/>
    <property type="evidence" value="ECO:0007669"/>
    <property type="project" value="UniProtKB-KW"/>
</dbReference>
<evidence type="ECO:0000259" key="7">
    <source>
        <dbReference type="Pfam" id="PF09759"/>
    </source>
</evidence>
<evidence type="ECO:0000256" key="4">
    <source>
        <dbReference type="ARBA" id="ARBA00044746"/>
    </source>
</evidence>
<dbReference type="OrthoDB" id="379794at2759"/>
<evidence type="ECO:0000256" key="6">
    <source>
        <dbReference type="ARBA" id="ARBA00044805"/>
    </source>
</evidence>
<dbReference type="EMBL" id="JANBPY010000080">
    <property type="protein sequence ID" value="KAJ1969234.1"/>
    <property type="molecule type" value="Genomic_DNA"/>
</dbReference>
<keyword evidence="2" id="KW-0132">Cell division</keyword>
<dbReference type="Pfam" id="PF09759">
    <property type="entry name" value="Atx10homo_assoc"/>
    <property type="match status" value="1"/>
</dbReference>
<feature type="domain" description="Ataxin-10" evidence="7">
    <location>
        <begin position="388"/>
        <end position="482"/>
    </location>
</feature>
<dbReference type="InterPro" id="IPR019156">
    <property type="entry name" value="Ataxin-10_domain"/>
</dbReference>
<evidence type="ECO:0000313" key="9">
    <source>
        <dbReference type="Proteomes" id="UP001150925"/>
    </source>
</evidence>
<dbReference type="AlphaFoldDB" id="A0A9W8E5P9"/>
<dbReference type="GO" id="GO:0005829">
    <property type="term" value="C:cytosol"/>
    <property type="evidence" value="ECO:0007669"/>
    <property type="project" value="TreeGrafter"/>
</dbReference>
<keyword evidence="9" id="KW-1185">Reference proteome</keyword>